<evidence type="ECO:0000256" key="3">
    <source>
        <dbReference type="ARBA" id="ARBA00022741"/>
    </source>
</evidence>
<evidence type="ECO:0000313" key="8">
    <source>
        <dbReference type="Proteomes" id="UP000016608"/>
    </source>
</evidence>
<evidence type="ECO:0000256" key="2">
    <source>
        <dbReference type="ARBA" id="ARBA00022679"/>
    </source>
</evidence>
<keyword evidence="8" id="KW-1185">Reference proteome</keyword>
<dbReference type="PANTHER" id="PTHR10534">
    <property type="entry name" value="PYRIDOXAL KINASE"/>
    <property type="match status" value="1"/>
</dbReference>
<dbReference type="PATRIC" id="fig|1256908.3.peg.1758"/>
<dbReference type="PANTHER" id="PTHR10534:SF2">
    <property type="entry name" value="PYRIDOXAL KINASE"/>
    <property type="match status" value="1"/>
</dbReference>
<dbReference type="AlphaFoldDB" id="U2P6I4"/>
<dbReference type="GO" id="GO:0008478">
    <property type="term" value="F:pyridoxal kinase activity"/>
    <property type="evidence" value="ECO:0007669"/>
    <property type="project" value="UniProtKB-EC"/>
</dbReference>
<dbReference type="Pfam" id="PF08543">
    <property type="entry name" value="Phos_pyr_kin"/>
    <property type="match status" value="1"/>
</dbReference>
<dbReference type="EMBL" id="AWVJ01000116">
    <property type="protein sequence ID" value="ERK46105.1"/>
    <property type="molecule type" value="Genomic_DNA"/>
</dbReference>
<evidence type="ECO:0000259" key="6">
    <source>
        <dbReference type="Pfam" id="PF08543"/>
    </source>
</evidence>
<dbReference type="EC" id="2.7.1.35" evidence="1"/>
<dbReference type="Gene3D" id="3.40.1190.20">
    <property type="match status" value="1"/>
</dbReference>
<name>U2P6I4_EUBRA</name>
<dbReference type="GO" id="GO:0009443">
    <property type="term" value="P:pyridoxal 5'-phosphate salvage"/>
    <property type="evidence" value="ECO:0007669"/>
    <property type="project" value="InterPro"/>
</dbReference>
<accession>U2P6I4</accession>
<evidence type="ECO:0000256" key="1">
    <source>
        <dbReference type="ARBA" id="ARBA00012104"/>
    </source>
</evidence>
<gene>
    <name evidence="7" type="ORF">HMPREF0373_01900</name>
</gene>
<organism evidence="7 8">
    <name type="scientific">Eubacterium ramulus ATCC 29099</name>
    <dbReference type="NCBI Taxonomy" id="1256908"/>
    <lineage>
        <taxon>Bacteria</taxon>
        <taxon>Bacillati</taxon>
        <taxon>Bacillota</taxon>
        <taxon>Clostridia</taxon>
        <taxon>Eubacteriales</taxon>
        <taxon>Eubacteriaceae</taxon>
        <taxon>Eubacterium</taxon>
    </lineage>
</organism>
<protein>
    <recommendedName>
        <fullName evidence="1">pyridoxal kinase</fullName>
        <ecNumber evidence="1">2.7.1.35</ecNumber>
    </recommendedName>
</protein>
<keyword evidence="2" id="KW-0808">Transferase</keyword>
<dbReference type="eggNOG" id="COG2240">
    <property type="taxonomic scope" value="Bacteria"/>
</dbReference>
<comment type="caution">
    <text evidence="7">The sequence shown here is derived from an EMBL/GenBank/DDBJ whole genome shotgun (WGS) entry which is preliminary data.</text>
</comment>
<keyword evidence="4 7" id="KW-0418">Kinase</keyword>
<dbReference type="GO" id="GO:0005524">
    <property type="term" value="F:ATP binding"/>
    <property type="evidence" value="ECO:0007669"/>
    <property type="project" value="UniProtKB-KW"/>
</dbReference>
<evidence type="ECO:0000313" key="7">
    <source>
        <dbReference type="EMBL" id="ERK46105.1"/>
    </source>
</evidence>
<dbReference type="SUPFAM" id="SSF53613">
    <property type="entry name" value="Ribokinase-like"/>
    <property type="match status" value="1"/>
</dbReference>
<dbReference type="Proteomes" id="UP000016608">
    <property type="component" value="Unassembled WGS sequence"/>
</dbReference>
<evidence type="ECO:0000256" key="5">
    <source>
        <dbReference type="ARBA" id="ARBA00022840"/>
    </source>
</evidence>
<dbReference type="NCBIfam" id="NF005491">
    <property type="entry name" value="PRK07105.1"/>
    <property type="match status" value="1"/>
</dbReference>
<evidence type="ECO:0000256" key="4">
    <source>
        <dbReference type="ARBA" id="ARBA00022777"/>
    </source>
</evidence>
<sequence>MESFMIVSHNNQKKIAVINDFSGFGRCSIAVSLPIISAMKIQCCPVPTSIFSNHTGFDSYFFEDYTDKMRPYIAEWRKLDLHFNGICTGFLGSEAQIGIVGDFLQEFGGEGTIVLIDPVMGDYGKPYPTYTMEMCLEMKKLVHYADILTPNLTEACILTDTPYKEKWRVAEIEQMAEVLSRMGPGKVVITGIPQGCFVANLCYEKGKECKVLRTHRIGTSRSGTGDIFSAILAADAVNGVSFEESVKKASGFIKKCILSSIEREIPLTDGVCFEEHLGSLAR</sequence>
<proteinExistence type="predicted"/>
<dbReference type="HOGENOM" id="CLU_046496_2_0_9"/>
<reference evidence="7 8" key="1">
    <citation type="submission" date="2013-06" db="EMBL/GenBank/DDBJ databases">
        <authorList>
            <person name="Weinstock G."/>
            <person name="Sodergren E."/>
            <person name="Lobos E.A."/>
            <person name="Fulton L."/>
            <person name="Fulton R."/>
            <person name="Courtney L."/>
            <person name="Fronick C."/>
            <person name="O'Laughlin M."/>
            <person name="Godfrey J."/>
            <person name="Wilson R.M."/>
            <person name="Miner T."/>
            <person name="Farmer C."/>
            <person name="Delehaunty K."/>
            <person name="Cordes M."/>
            <person name="Minx P."/>
            <person name="Tomlinson C."/>
            <person name="Chen J."/>
            <person name="Wollam A."/>
            <person name="Pepin K.H."/>
            <person name="Bhonagiri V."/>
            <person name="Zhang X."/>
            <person name="Warren W."/>
            <person name="Mitreva M."/>
            <person name="Mardis E.R."/>
            <person name="Wilson R.K."/>
        </authorList>
    </citation>
    <scope>NUCLEOTIDE SEQUENCE [LARGE SCALE GENOMIC DNA]</scope>
    <source>
        <strain evidence="7 8">ATCC 29099</strain>
    </source>
</reference>
<dbReference type="InterPro" id="IPR013749">
    <property type="entry name" value="PM/HMP-P_kinase-1"/>
</dbReference>
<dbReference type="GO" id="GO:0005829">
    <property type="term" value="C:cytosol"/>
    <property type="evidence" value="ECO:0007669"/>
    <property type="project" value="TreeGrafter"/>
</dbReference>
<keyword evidence="3" id="KW-0547">Nucleotide-binding</keyword>
<dbReference type="InterPro" id="IPR004625">
    <property type="entry name" value="PyrdxlKinase"/>
</dbReference>
<keyword evidence="5" id="KW-0067">ATP-binding</keyword>
<feature type="domain" description="Pyridoxamine kinase/Phosphomethylpyrimidine kinase" evidence="6">
    <location>
        <begin position="79"/>
        <end position="261"/>
    </location>
</feature>
<dbReference type="InterPro" id="IPR029056">
    <property type="entry name" value="Ribokinase-like"/>
</dbReference>